<evidence type="ECO:0000313" key="3">
    <source>
        <dbReference type="EMBL" id="KAF5357794.1"/>
    </source>
</evidence>
<organism evidence="3 4">
    <name type="scientific">Leucocoprinus leucothites</name>
    <dbReference type="NCBI Taxonomy" id="201217"/>
    <lineage>
        <taxon>Eukaryota</taxon>
        <taxon>Fungi</taxon>
        <taxon>Dikarya</taxon>
        <taxon>Basidiomycota</taxon>
        <taxon>Agaricomycotina</taxon>
        <taxon>Agaricomycetes</taxon>
        <taxon>Agaricomycetidae</taxon>
        <taxon>Agaricales</taxon>
        <taxon>Agaricineae</taxon>
        <taxon>Agaricaceae</taxon>
        <taxon>Leucocoprinus</taxon>
    </lineage>
</organism>
<protein>
    <recommendedName>
        <fullName evidence="2">Nucleolus and neural progenitor protein-like N-terminal domain-containing protein</fullName>
    </recommendedName>
</protein>
<dbReference type="EMBL" id="JAACJO010000005">
    <property type="protein sequence ID" value="KAF5357794.1"/>
    <property type="molecule type" value="Genomic_DNA"/>
</dbReference>
<dbReference type="Proteomes" id="UP000559027">
    <property type="component" value="Unassembled WGS sequence"/>
</dbReference>
<evidence type="ECO:0000259" key="2">
    <source>
        <dbReference type="Pfam" id="PF14780"/>
    </source>
</evidence>
<feature type="domain" description="Nucleolus and neural progenitor protein-like N-terminal" evidence="2">
    <location>
        <begin position="30"/>
        <end position="185"/>
    </location>
</feature>
<dbReference type="OrthoDB" id="114080at2759"/>
<sequence>MDSTSRSSASSLPQKNSIDALLHSHIDLALKRLKLITRRLLAASTALEEEFRVLNRLYYKGKNQHRLSLFWRHVEEMRRFCLRINSLDLAGSVNRLRHMFYNSKSYNNPNVLKASWTHVPRVQDLKMTIRNFDPTHQLLLKANGRLTNAYLSFKQAMQTGAFLQLILTLSAISCRLHALFQVILEVQEELSAAVTELCSSLEHPSPVSALPDQPNFDTPHNPVPSIVESSLQQGRHSPGATKRLVNKSEQQPEHDYELKQQSVGLEPTADELSLKPAKHTNIAIKKGPKKKKGPVDEIDAIFGF</sequence>
<dbReference type="PANTHER" id="PTHR37792">
    <property type="entry name" value="RIBONUCLEASE MRP PROTEIN SUBUNIT RMP1"/>
    <property type="match status" value="1"/>
</dbReference>
<dbReference type="GO" id="GO:0042134">
    <property type="term" value="F:rRNA primary transcript binding"/>
    <property type="evidence" value="ECO:0007669"/>
    <property type="project" value="InterPro"/>
</dbReference>
<proteinExistence type="predicted"/>
<evidence type="ECO:0000256" key="1">
    <source>
        <dbReference type="SAM" id="MobiDB-lite"/>
    </source>
</evidence>
<feature type="region of interest" description="Disordered" evidence="1">
    <location>
        <begin position="203"/>
        <end position="295"/>
    </location>
</feature>
<dbReference type="InterPro" id="IPR047205">
    <property type="entry name" value="RMP1"/>
</dbReference>
<evidence type="ECO:0000313" key="4">
    <source>
        <dbReference type="Proteomes" id="UP000559027"/>
    </source>
</evidence>
<reference evidence="3 4" key="1">
    <citation type="journal article" date="2020" name="ISME J.">
        <title>Uncovering the hidden diversity of litter-decomposition mechanisms in mushroom-forming fungi.</title>
        <authorList>
            <person name="Floudas D."/>
            <person name="Bentzer J."/>
            <person name="Ahren D."/>
            <person name="Johansson T."/>
            <person name="Persson P."/>
            <person name="Tunlid A."/>
        </authorList>
    </citation>
    <scope>NUCLEOTIDE SEQUENCE [LARGE SCALE GENOMIC DNA]</scope>
    <source>
        <strain evidence="3 4">CBS 146.42</strain>
    </source>
</reference>
<dbReference type="Pfam" id="PF14780">
    <property type="entry name" value="NEPRO_N"/>
    <property type="match status" value="1"/>
</dbReference>
<keyword evidence="4" id="KW-1185">Reference proteome</keyword>
<gene>
    <name evidence="3" type="ORF">D9756_001610</name>
</gene>
<dbReference type="AlphaFoldDB" id="A0A8H5G3R3"/>
<dbReference type="InterPro" id="IPR027951">
    <property type="entry name" value="Nepro_N"/>
</dbReference>
<name>A0A8H5G3R3_9AGAR</name>
<dbReference type="PANTHER" id="PTHR37792:SF1">
    <property type="entry name" value="RIBONUCLEASE MRP PROTEIN SUBUNIT RMP1"/>
    <property type="match status" value="1"/>
</dbReference>
<comment type="caution">
    <text evidence="3">The sequence shown here is derived from an EMBL/GenBank/DDBJ whole genome shotgun (WGS) entry which is preliminary data.</text>
</comment>
<dbReference type="GO" id="GO:0000294">
    <property type="term" value="P:nuclear-transcribed mRNA catabolic process, RNase MRP-dependent"/>
    <property type="evidence" value="ECO:0007669"/>
    <property type="project" value="TreeGrafter"/>
</dbReference>
<dbReference type="GO" id="GO:0000172">
    <property type="term" value="C:ribonuclease MRP complex"/>
    <property type="evidence" value="ECO:0007669"/>
    <property type="project" value="InterPro"/>
</dbReference>
<accession>A0A8H5G3R3</accession>
<dbReference type="GO" id="GO:0000466">
    <property type="term" value="P:maturation of 5.8S rRNA from tricistronic rRNA transcript (SSU-rRNA, 5.8S rRNA, LSU-rRNA)"/>
    <property type="evidence" value="ECO:0007669"/>
    <property type="project" value="TreeGrafter"/>
</dbReference>